<dbReference type="Proteomes" id="UP000623129">
    <property type="component" value="Unassembled WGS sequence"/>
</dbReference>
<dbReference type="PANTHER" id="PTHR11239:SF1">
    <property type="entry name" value="DNA-DIRECTED RNA POLYMERASE II SUBUNIT RPB9"/>
    <property type="match status" value="1"/>
</dbReference>
<accession>A0A833QMD6</accession>
<dbReference type="PANTHER" id="PTHR11239">
    <property type="entry name" value="DNA-DIRECTED RNA POLYMERASE"/>
    <property type="match status" value="1"/>
</dbReference>
<feature type="domain" description="DNA-directed RNA polymerase II subunit RPB9-like zinc ribbon" evidence="2">
    <location>
        <begin position="7"/>
        <end position="54"/>
    </location>
</feature>
<evidence type="ECO:0000313" key="4">
    <source>
        <dbReference type="Proteomes" id="UP000623129"/>
    </source>
</evidence>
<keyword evidence="1" id="KW-0539">Nucleus</keyword>
<name>A0A833QMD6_9POAL</name>
<dbReference type="SMART" id="SM00661">
    <property type="entry name" value="RPOL9"/>
    <property type="match status" value="1"/>
</dbReference>
<dbReference type="Gene3D" id="2.20.25.10">
    <property type="match status" value="2"/>
</dbReference>
<dbReference type="GO" id="GO:0003899">
    <property type="term" value="F:DNA-directed RNA polymerase activity"/>
    <property type="evidence" value="ECO:0007669"/>
    <property type="project" value="InterPro"/>
</dbReference>
<keyword evidence="3" id="KW-0804">Transcription</keyword>
<dbReference type="InterPro" id="IPR012164">
    <property type="entry name" value="Rpa12/Rpb9/Rpc10/TFS"/>
</dbReference>
<evidence type="ECO:0000259" key="2">
    <source>
        <dbReference type="SMART" id="SM00661"/>
    </source>
</evidence>
<dbReference type="OrthoDB" id="282270at2759"/>
<sequence length="195" mass="21807">MILLCSNNILYPREDRDQKILLFACRNCEHQEVADNNCVYRNEVHHTAAERTQVLQDVAGDPTLPRTKTVKCAQCGHPEAVFFQTDLKCSEMISEETAGTIYSKFWHIPCNKHPSIGSVNSFAGDVSVNVNKEVGSIAEVVILETSNPICPTFRFFFRSLNFLQQATMGVFSSQKGNAAFLESCTKQLLKCHASQ</sequence>
<dbReference type="GO" id="GO:0006367">
    <property type="term" value="P:transcription initiation at RNA polymerase II promoter"/>
    <property type="evidence" value="ECO:0007669"/>
    <property type="project" value="TreeGrafter"/>
</dbReference>
<dbReference type="InterPro" id="IPR001529">
    <property type="entry name" value="Zn_ribbon_RPB9"/>
</dbReference>
<comment type="caution">
    <text evidence="3">The sequence shown here is derived from an EMBL/GenBank/DDBJ whole genome shotgun (WGS) entry which is preliminary data.</text>
</comment>
<evidence type="ECO:0000256" key="1">
    <source>
        <dbReference type="ARBA" id="ARBA00023242"/>
    </source>
</evidence>
<dbReference type="SUPFAM" id="SSF57783">
    <property type="entry name" value="Zinc beta-ribbon"/>
    <property type="match status" value="2"/>
</dbReference>
<gene>
    <name evidence="3" type="ORF">FCM35_KLT14497</name>
</gene>
<dbReference type="AlphaFoldDB" id="A0A833QMD6"/>
<reference evidence="3" key="1">
    <citation type="submission" date="2020-01" db="EMBL/GenBank/DDBJ databases">
        <title>Genome sequence of Kobresia littledalei, the first chromosome-level genome in the family Cyperaceae.</title>
        <authorList>
            <person name="Qu G."/>
        </authorList>
    </citation>
    <scope>NUCLEOTIDE SEQUENCE</scope>
    <source>
        <strain evidence="3">C.B.Clarke</strain>
        <tissue evidence="3">Leaf</tissue>
    </source>
</reference>
<keyword evidence="3" id="KW-0240">DNA-directed RNA polymerase</keyword>
<evidence type="ECO:0000313" key="3">
    <source>
        <dbReference type="EMBL" id="KAF3321244.1"/>
    </source>
</evidence>
<dbReference type="GO" id="GO:0005665">
    <property type="term" value="C:RNA polymerase II, core complex"/>
    <property type="evidence" value="ECO:0007669"/>
    <property type="project" value="TreeGrafter"/>
</dbReference>
<organism evidence="3 4">
    <name type="scientific">Carex littledalei</name>
    <dbReference type="NCBI Taxonomy" id="544730"/>
    <lineage>
        <taxon>Eukaryota</taxon>
        <taxon>Viridiplantae</taxon>
        <taxon>Streptophyta</taxon>
        <taxon>Embryophyta</taxon>
        <taxon>Tracheophyta</taxon>
        <taxon>Spermatophyta</taxon>
        <taxon>Magnoliopsida</taxon>
        <taxon>Liliopsida</taxon>
        <taxon>Poales</taxon>
        <taxon>Cyperaceae</taxon>
        <taxon>Cyperoideae</taxon>
        <taxon>Cariceae</taxon>
        <taxon>Carex</taxon>
        <taxon>Carex subgen. Euthyceras</taxon>
    </lineage>
</organism>
<dbReference type="GO" id="GO:0001193">
    <property type="term" value="P:maintenance of transcriptional fidelity during transcription elongation by RNA polymerase II"/>
    <property type="evidence" value="ECO:0007669"/>
    <property type="project" value="TreeGrafter"/>
</dbReference>
<proteinExistence type="predicted"/>
<keyword evidence="4" id="KW-1185">Reference proteome</keyword>
<dbReference type="GO" id="GO:0006283">
    <property type="term" value="P:transcription-coupled nucleotide-excision repair"/>
    <property type="evidence" value="ECO:0007669"/>
    <property type="project" value="TreeGrafter"/>
</dbReference>
<protein>
    <submittedName>
        <fullName evidence="3">DNA-directed RNA polymerases II, IV and V subunit 9A</fullName>
    </submittedName>
</protein>
<dbReference type="EMBL" id="SWLB01000027">
    <property type="protein sequence ID" value="KAF3321244.1"/>
    <property type="molecule type" value="Genomic_DNA"/>
</dbReference>